<dbReference type="Proteomes" id="UP000236731">
    <property type="component" value="Unassembled WGS sequence"/>
</dbReference>
<keyword evidence="2" id="KW-1185">Reference proteome</keyword>
<evidence type="ECO:0000313" key="1">
    <source>
        <dbReference type="EMBL" id="SEG41871.1"/>
    </source>
</evidence>
<name>A0A1H6A0A3_9SPHI</name>
<dbReference type="EMBL" id="FNUT01000007">
    <property type="protein sequence ID" value="SEG41871.1"/>
    <property type="molecule type" value="Genomic_DNA"/>
</dbReference>
<accession>A0A1H6A0A3</accession>
<sequence>MKKGLLAETLTKKLNNETNMFNKDFIVLWIFYASNPAPPDGIFRLSS</sequence>
<proteinExistence type="predicted"/>
<evidence type="ECO:0000313" key="2">
    <source>
        <dbReference type="Proteomes" id="UP000236731"/>
    </source>
</evidence>
<gene>
    <name evidence="1" type="ORF">SAMN05421877_107260</name>
</gene>
<reference evidence="2" key="1">
    <citation type="submission" date="2016-10" db="EMBL/GenBank/DDBJ databases">
        <authorList>
            <person name="Varghese N."/>
            <person name="Submissions S."/>
        </authorList>
    </citation>
    <scope>NUCLEOTIDE SEQUENCE [LARGE SCALE GENOMIC DNA]</scope>
    <source>
        <strain evidence="2">DSM 22361</strain>
    </source>
</reference>
<protein>
    <submittedName>
        <fullName evidence="1">Uncharacterized protein</fullName>
    </submittedName>
</protein>
<organism evidence="1 2">
    <name type="scientific">Sphingobacterium lactis</name>
    <dbReference type="NCBI Taxonomy" id="797291"/>
    <lineage>
        <taxon>Bacteria</taxon>
        <taxon>Pseudomonadati</taxon>
        <taxon>Bacteroidota</taxon>
        <taxon>Sphingobacteriia</taxon>
        <taxon>Sphingobacteriales</taxon>
        <taxon>Sphingobacteriaceae</taxon>
        <taxon>Sphingobacterium</taxon>
    </lineage>
</organism>
<dbReference type="AlphaFoldDB" id="A0A1H6A0A3"/>